<evidence type="ECO:0000256" key="1">
    <source>
        <dbReference type="ARBA" id="ARBA00004123"/>
    </source>
</evidence>
<feature type="DNA-binding region" description="Homeobox" evidence="5">
    <location>
        <begin position="56"/>
        <end position="112"/>
    </location>
</feature>
<comment type="subcellular location">
    <subcellularLocation>
        <location evidence="1 5 6">Nucleus</location>
    </subcellularLocation>
</comment>
<keyword evidence="3 5" id="KW-0371">Homeobox</keyword>
<keyword evidence="2 5" id="KW-0238">DNA-binding</keyword>
<dbReference type="InterPro" id="IPR042768">
    <property type="entry name" value="MNX1/Ceh-12"/>
</dbReference>
<dbReference type="InterPro" id="IPR017970">
    <property type="entry name" value="Homeobox_CS"/>
</dbReference>
<dbReference type="PROSITE" id="PS00027">
    <property type="entry name" value="HOMEOBOX_1"/>
    <property type="match status" value="1"/>
</dbReference>
<dbReference type="GeneID" id="108557252"/>
<dbReference type="PANTHER" id="PTHR24335">
    <property type="entry name" value="MOTOR NEURON AND PANCREAS HOMEOBOX PROTEIN"/>
    <property type="match status" value="1"/>
</dbReference>
<dbReference type="SUPFAM" id="SSF46689">
    <property type="entry name" value="Homeodomain-like"/>
    <property type="match status" value="1"/>
</dbReference>
<evidence type="ECO:0000313" key="8">
    <source>
        <dbReference type="Proteomes" id="UP000695000"/>
    </source>
</evidence>
<evidence type="ECO:0000256" key="3">
    <source>
        <dbReference type="ARBA" id="ARBA00023155"/>
    </source>
</evidence>
<evidence type="ECO:0000256" key="4">
    <source>
        <dbReference type="ARBA" id="ARBA00023242"/>
    </source>
</evidence>
<evidence type="ECO:0000256" key="2">
    <source>
        <dbReference type="ARBA" id="ARBA00023125"/>
    </source>
</evidence>
<keyword evidence="4 5" id="KW-0539">Nucleus</keyword>
<dbReference type="RefSeq" id="XP_017769185.1">
    <property type="nucleotide sequence ID" value="XM_017913696.1"/>
</dbReference>
<dbReference type="PANTHER" id="PTHR24335:SF5">
    <property type="entry name" value="HOMEOBOX PROTEIN VED"/>
    <property type="match status" value="1"/>
</dbReference>
<dbReference type="CDD" id="cd00086">
    <property type="entry name" value="homeodomain"/>
    <property type="match status" value="1"/>
</dbReference>
<dbReference type="Proteomes" id="UP000695000">
    <property type="component" value="Unplaced"/>
</dbReference>
<dbReference type="InterPro" id="IPR001356">
    <property type="entry name" value="HD"/>
</dbReference>
<proteinExistence type="predicted"/>
<accession>A0ABM1M3N5</accession>
<evidence type="ECO:0000259" key="7">
    <source>
        <dbReference type="PROSITE" id="PS50071"/>
    </source>
</evidence>
<keyword evidence="8" id="KW-1185">Reference proteome</keyword>
<evidence type="ECO:0000313" key="9">
    <source>
        <dbReference type="RefSeq" id="XP_017769185.1"/>
    </source>
</evidence>
<evidence type="ECO:0000256" key="6">
    <source>
        <dbReference type="RuleBase" id="RU000682"/>
    </source>
</evidence>
<dbReference type="SMART" id="SM00389">
    <property type="entry name" value="HOX"/>
    <property type="match status" value="1"/>
</dbReference>
<organism evidence="8 9">
    <name type="scientific">Nicrophorus vespilloides</name>
    <name type="common">Boreal carrion beetle</name>
    <dbReference type="NCBI Taxonomy" id="110193"/>
    <lineage>
        <taxon>Eukaryota</taxon>
        <taxon>Metazoa</taxon>
        <taxon>Ecdysozoa</taxon>
        <taxon>Arthropoda</taxon>
        <taxon>Hexapoda</taxon>
        <taxon>Insecta</taxon>
        <taxon>Pterygota</taxon>
        <taxon>Neoptera</taxon>
        <taxon>Endopterygota</taxon>
        <taxon>Coleoptera</taxon>
        <taxon>Polyphaga</taxon>
        <taxon>Staphyliniformia</taxon>
        <taxon>Silphidae</taxon>
        <taxon>Nicrophorinae</taxon>
        <taxon>Nicrophorus</taxon>
    </lineage>
</organism>
<reference evidence="9" key="1">
    <citation type="submission" date="2025-08" db="UniProtKB">
        <authorList>
            <consortium name="RefSeq"/>
        </authorList>
    </citation>
    <scope>IDENTIFICATION</scope>
    <source>
        <tissue evidence="9">Whole Larva</tissue>
    </source>
</reference>
<dbReference type="Gene3D" id="1.10.10.60">
    <property type="entry name" value="Homeodomain-like"/>
    <property type="match status" value="1"/>
</dbReference>
<dbReference type="InterPro" id="IPR009057">
    <property type="entry name" value="Homeodomain-like_sf"/>
</dbReference>
<dbReference type="Pfam" id="PF00046">
    <property type="entry name" value="Homeodomain"/>
    <property type="match status" value="1"/>
</dbReference>
<evidence type="ECO:0000256" key="5">
    <source>
        <dbReference type="PROSITE-ProRule" id="PRU00108"/>
    </source>
</evidence>
<sequence length="155" mass="17839">MPSVSTSSSSNNFPMQSHYFFNPSQYLMVPQQAVQMQQINQINSRDGNNKNVSEKPKRFCTSYTSQQRYELEKVFLEDLSAIIFKLSVKLKLQEKQVKVWFQNRRMKERKKKATKKSAAAAANLAEIGCPTMMHHSYNTTQIMSPTIMSSYMPPA</sequence>
<protein>
    <submittedName>
        <fullName evidence="9">Paired mesoderm homeobox protein 2A-like</fullName>
    </submittedName>
</protein>
<name>A0ABM1M3N5_NICVS</name>
<gene>
    <name evidence="9" type="primary">LOC108557252</name>
</gene>
<dbReference type="PROSITE" id="PS50071">
    <property type="entry name" value="HOMEOBOX_2"/>
    <property type="match status" value="1"/>
</dbReference>
<feature type="domain" description="Homeobox" evidence="7">
    <location>
        <begin position="54"/>
        <end position="111"/>
    </location>
</feature>